<protein>
    <submittedName>
        <fullName evidence="2">Uncharacterized protein</fullName>
    </submittedName>
</protein>
<evidence type="ECO:0000313" key="2">
    <source>
        <dbReference type="EMBL" id="KKK65522.1"/>
    </source>
</evidence>
<feature type="region of interest" description="Disordered" evidence="1">
    <location>
        <begin position="1"/>
        <end position="35"/>
    </location>
</feature>
<organism evidence="2">
    <name type="scientific">marine sediment metagenome</name>
    <dbReference type="NCBI Taxonomy" id="412755"/>
    <lineage>
        <taxon>unclassified sequences</taxon>
        <taxon>metagenomes</taxon>
        <taxon>ecological metagenomes</taxon>
    </lineage>
</organism>
<comment type="caution">
    <text evidence="2">The sequence shown here is derived from an EMBL/GenBank/DDBJ whole genome shotgun (WGS) entry which is preliminary data.</text>
</comment>
<dbReference type="AlphaFoldDB" id="A0A0F8X8T3"/>
<reference evidence="2" key="1">
    <citation type="journal article" date="2015" name="Nature">
        <title>Complex archaea that bridge the gap between prokaryotes and eukaryotes.</title>
        <authorList>
            <person name="Spang A."/>
            <person name="Saw J.H."/>
            <person name="Jorgensen S.L."/>
            <person name="Zaremba-Niedzwiedzka K."/>
            <person name="Martijn J."/>
            <person name="Lind A.E."/>
            <person name="van Eijk R."/>
            <person name="Schleper C."/>
            <person name="Guy L."/>
            <person name="Ettema T.J."/>
        </authorList>
    </citation>
    <scope>NUCLEOTIDE SEQUENCE</scope>
</reference>
<gene>
    <name evidence="2" type="ORF">LCGC14_2973260</name>
</gene>
<sequence length="127" mass="14076">MANTVKKPLETKGGKRKRKSTKQARANRAANMRKVRMSQESKLTVALRMQHFVNGIVYGPGKITILRSLATQFAKEEAEQIAQQRNLFNGRGVIIGKVGPTGFHSLVDVDPDTFELPMDGSNLALRI</sequence>
<name>A0A0F8X8T3_9ZZZZ</name>
<accession>A0A0F8X8T3</accession>
<evidence type="ECO:0000256" key="1">
    <source>
        <dbReference type="SAM" id="MobiDB-lite"/>
    </source>
</evidence>
<proteinExistence type="predicted"/>
<dbReference type="EMBL" id="LAZR01060513">
    <property type="protein sequence ID" value="KKK65522.1"/>
    <property type="molecule type" value="Genomic_DNA"/>
</dbReference>